<keyword evidence="1 4" id="KW-0808">Transferase</keyword>
<dbReference type="Gene3D" id="3.40.630.30">
    <property type="match status" value="1"/>
</dbReference>
<dbReference type="EMBL" id="CP010586">
    <property type="protein sequence ID" value="AKP78969.1"/>
    <property type="molecule type" value="Genomic_DNA"/>
</dbReference>
<dbReference type="PANTHER" id="PTHR43420:SF41">
    <property type="entry name" value="IAA ACETYLTRANSFERASE"/>
    <property type="match status" value="1"/>
</dbReference>
<evidence type="ECO:0000256" key="1">
    <source>
        <dbReference type="ARBA" id="ARBA00022679"/>
    </source>
</evidence>
<dbReference type="PANTHER" id="PTHR43420">
    <property type="entry name" value="ACETYLTRANSFERASE"/>
    <property type="match status" value="1"/>
</dbReference>
<dbReference type="InterPro" id="IPR000182">
    <property type="entry name" value="GNAT_dom"/>
</dbReference>
<sequence length="159" mass="18079">MWKTNTKGEIVMIAKATEEEIQEIRTKSADALFEGTTHQFQPSTERVNELIDNALEKGCYYLVSRQENKLAGWVFVGPSADFFSKAEIGFIYELYVLPEYRGQGLAKPLMQKAIDELSIKGYPEIRLSVHAGNFAQHVYRELGFVDKQISMSLQVAKRP</sequence>
<dbReference type="InterPro" id="IPR050680">
    <property type="entry name" value="YpeA/RimI_acetyltransf"/>
</dbReference>
<dbReference type="GO" id="GO:0016747">
    <property type="term" value="F:acyltransferase activity, transferring groups other than amino-acyl groups"/>
    <property type="evidence" value="ECO:0007669"/>
    <property type="project" value="InterPro"/>
</dbReference>
<protein>
    <submittedName>
        <fullName evidence="4">Putative acetyltransferase</fullName>
    </submittedName>
</protein>
<evidence type="ECO:0000259" key="3">
    <source>
        <dbReference type="PROSITE" id="PS51186"/>
    </source>
</evidence>
<dbReference type="Pfam" id="PF00583">
    <property type="entry name" value="Acetyltransf_1"/>
    <property type="match status" value="1"/>
</dbReference>
<dbReference type="CDD" id="cd04301">
    <property type="entry name" value="NAT_SF"/>
    <property type="match status" value="1"/>
</dbReference>
<keyword evidence="2" id="KW-0012">Acyltransferase</keyword>
<accession>A0A806TT29</accession>
<feature type="domain" description="N-acetyltransferase" evidence="3">
    <location>
        <begin position="19"/>
        <end position="159"/>
    </location>
</feature>
<dbReference type="SUPFAM" id="SSF55729">
    <property type="entry name" value="Acyl-CoA N-acyltransferases (Nat)"/>
    <property type="match status" value="1"/>
</dbReference>
<evidence type="ECO:0000313" key="5">
    <source>
        <dbReference type="Proteomes" id="UP000036410"/>
    </source>
</evidence>
<dbReference type="PROSITE" id="PS51186">
    <property type="entry name" value="GNAT"/>
    <property type="match status" value="1"/>
</dbReference>
<dbReference type="Proteomes" id="UP000036410">
    <property type="component" value="Chromosome"/>
</dbReference>
<organism evidence="4 5">
    <name type="scientific">Priestia megaterium Q3</name>
    <dbReference type="NCBI Taxonomy" id="1452722"/>
    <lineage>
        <taxon>Bacteria</taxon>
        <taxon>Bacillati</taxon>
        <taxon>Bacillota</taxon>
        <taxon>Bacilli</taxon>
        <taxon>Bacillales</taxon>
        <taxon>Bacillaceae</taxon>
        <taxon>Priestia</taxon>
    </lineage>
</organism>
<evidence type="ECO:0000313" key="4">
    <source>
        <dbReference type="EMBL" id="AKP78969.1"/>
    </source>
</evidence>
<gene>
    <name evidence="4" type="ORF">AS52_04009</name>
</gene>
<reference evidence="4 5" key="1">
    <citation type="submission" date="2015-01" db="EMBL/GenBank/DDBJ databases">
        <title>Genome sequence of bacillus megaterium Q3.</title>
        <authorList>
            <person name="Wang Y."/>
            <person name="Luo K."/>
            <person name="Bai L."/>
            <person name="Luo F."/>
        </authorList>
    </citation>
    <scope>NUCLEOTIDE SEQUENCE [LARGE SCALE GENOMIC DNA]</scope>
    <source>
        <strain evidence="4 5">Q3</strain>
    </source>
</reference>
<dbReference type="InterPro" id="IPR016181">
    <property type="entry name" value="Acyl_CoA_acyltransferase"/>
</dbReference>
<proteinExistence type="predicted"/>
<dbReference type="AlphaFoldDB" id="A0A806TT29"/>
<evidence type="ECO:0000256" key="2">
    <source>
        <dbReference type="ARBA" id="ARBA00023315"/>
    </source>
</evidence>
<name>A0A806TT29_PRIMG</name>